<feature type="chain" id="PRO_5042978695" description="Pollen Ole e 1 allergen and extensin family protein" evidence="1">
    <location>
        <begin position="24"/>
        <end position="194"/>
    </location>
</feature>
<accession>A0AAP0HK45</accession>
<protein>
    <recommendedName>
        <fullName evidence="4">Pollen Ole e 1 allergen and extensin family protein</fullName>
    </recommendedName>
</protein>
<evidence type="ECO:0000313" key="2">
    <source>
        <dbReference type="EMBL" id="KAK9089894.1"/>
    </source>
</evidence>
<dbReference type="Pfam" id="PF01190">
    <property type="entry name" value="Pollen_Ole_e_1"/>
    <property type="match status" value="1"/>
</dbReference>
<keyword evidence="1" id="KW-0732">Signal</keyword>
<dbReference type="Proteomes" id="UP001419268">
    <property type="component" value="Unassembled WGS sequence"/>
</dbReference>
<comment type="caution">
    <text evidence="2">The sequence shown here is derived from an EMBL/GenBank/DDBJ whole genome shotgun (WGS) entry which is preliminary data.</text>
</comment>
<organism evidence="2 3">
    <name type="scientific">Stephania cephalantha</name>
    <dbReference type="NCBI Taxonomy" id="152367"/>
    <lineage>
        <taxon>Eukaryota</taxon>
        <taxon>Viridiplantae</taxon>
        <taxon>Streptophyta</taxon>
        <taxon>Embryophyta</taxon>
        <taxon>Tracheophyta</taxon>
        <taxon>Spermatophyta</taxon>
        <taxon>Magnoliopsida</taxon>
        <taxon>Ranunculales</taxon>
        <taxon>Menispermaceae</taxon>
        <taxon>Menispermoideae</taxon>
        <taxon>Cissampelideae</taxon>
        <taxon>Stephania</taxon>
    </lineage>
</organism>
<sequence length="194" mass="21347">MTTRFHGCLLLVLFVVFVEPSTSSRPERGAINPLISLSTSRDQLVEIAGYGEERLSSVLVIGSVSCEACSKGDQNESHEVPISGATVVVHCKTGIHRKQPKQRRAAQGKTDEYGDFIIDLPSHLHATPNLDKACTVRVLKLPHRNSPCKHVLLGKPNEIELSSFGNNIRTYTTGNLKFTTQKCMIKKRSGHSNN</sequence>
<dbReference type="PANTHER" id="PTHR47273">
    <property type="entry name" value="EXPRESSED PROTEIN"/>
    <property type="match status" value="1"/>
</dbReference>
<name>A0AAP0HK45_9MAGN</name>
<keyword evidence="3" id="KW-1185">Reference proteome</keyword>
<proteinExistence type="predicted"/>
<gene>
    <name evidence="2" type="ORF">Scep_028976</name>
</gene>
<evidence type="ECO:0008006" key="4">
    <source>
        <dbReference type="Google" id="ProtNLM"/>
    </source>
</evidence>
<reference evidence="2 3" key="1">
    <citation type="submission" date="2024-01" db="EMBL/GenBank/DDBJ databases">
        <title>Genome assemblies of Stephania.</title>
        <authorList>
            <person name="Yang L."/>
        </authorList>
    </citation>
    <scope>NUCLEOTIDE SEQUENCE [LARGE SCALE GENOMIC DNA]</scope>
    <source>
        <strain evidence="2">JXDWG</strain>
        <tissue evidence="2">Leaf</tissue>
    </source>
</reference>
<dbReference type="EMBL" id="JBBNAG010000012">
    <property type="protein sequence ID" value="KAK9089894.1"/>
    <property type="molecule type" value="Genomic_DNA"/>
</dbReference>
<feature type="signal peptide" evidence="1">
    <location>
        <begin position="1"/>
        <end position="23"/>
    </location>
</feature>
<dbReference type="AlphaFoldDB" id="A0AAP0HK45"/>
<evidence type="ECO:0000256" key="1">
    <source>
        <dbReference type="SAM" id="SignalP"/>
    </source>
</evidence>
<dbReference type="PANTHER" id="PTHR47273:SF6">
    <property type="entry name" value="POLLEN OLE E 1 ALLERGEN AND EXTENSIN FAMILY PROTEIN"/>
    <property type="match status" value="1"/>
</dbReference>
<evidence type="ECO:0000313" key="3">
    <source>
        <dbReference type="Proteomes" id="UP001419268"/>
    </source>
</evidence>